<reference evidence="1 2" key="1">
    <citation type="submission" date="2019-08" db="EMBL/GenBank/DDBJ databases">
        <title>The genome of the soybean aphid Biotype 1, its phylome, world population structure and adaptation to the North American continent.</title>
        <authorList>
            <person name="Giordano R."/>
            <person name="Donthu R.K."/>
            <person name="Hernandez A.G."/>
            <person name="Wright C.L."/>
            <person name="Zimin A.V."/>
        </authorList>
    </citation>
    <scope>NUCLEOTIDE SEQUENCE [LARGE SCALE GENOMIC DNA]</scope>
    <source>
        <tissue evidence="1">Whole aphids</tissue>
    </source>
</reference>
<gene>
    <name evidence="1" type="ORF">AGLY_014890</name>
</gene>
<proteinExistence type="predicted"/>
<dbReference type="EMBL" id="VYZN01000065">
    <property type="protein sequence ID" value="KAE9524840.1"/>
    <property type="molecule type" value="Genomic_DNA"/>
</dbReference>
<sequence>MNNSIRLSQLKNTLILYLYVFWYNNLKQALHRAHKAIKDEQFVYIRVKSVFSLESSIKRFASIPMLDSRFYPNLLTQQDDCEEYQGNYPFPPKFEMTDSAIARFRQFKKKFDSRFRQFTCYAKFFENSKFPPKIWACMTESLCLTTNNCESFHSHFNQQFYKSHPNIRGKLAETGDGGIGHFKFWRKRSENRGQIKNR</sequence>
<comment type="caution">
    <text evidence="1">The sequence shown here is derived from an EMBL/GenBank/DDBJ whole genome shotgun (WGS) entry which is preliminary data.</text>
</comment>
<name>A0A6G0T2G5_APHGL</name>
<protein>
    <submittedName>
        <fullName evidence="1">Uncharacterized protein</fullName>
    </submittedName>
</protein>
<dbReference type="Proteomes" id="UP000475862">
    <property type="component" value="Unassembled WGS sequence"/>
</dbReference>
<keyword evidence="2" id="KW-1185">Reference proteome</keyword>
<organism evidence="1 2">
    <name type="scientific">Aphis glycines</name>
    <name type="common">Soybean aphid</name>
    <dbReference type="NCBI Taxonomy" id="307491"/>
    <lineage>
        <taxon>Eukaryota</taxon>
        <taxon>Metazoa</taxon>
        <taxon>Ecdysozoa</taxon>
        <taxon>Arthropoda</taxon>
        <taxon>Hexapoda</taxon>
        <taxon>Insecta</taxon>
        <taxon>Pterygota</taxon>
        <taxon>Neoptera</taxon>
        <taxon>Paraneoptera</taxon>
        <taxon>Hemiptera</taxon>
        <taxon>Sternorrhyncha</taxon>
        <taxon>Aphidomorpha</taxon>
        <taxon>Aphidoidea</taxon>
        <taxon>Aphididae</taxon>
        <taxon>Aphidini</taxon>
        <taxon>Aphis</taxon>
        <taxon>Aphis</taxon>
    </lineage>
</organism>
<dbReference type="AlphaFoldDB" id="A0A6G0T2G5"/>
<accession>A0A6G0T2G5</accession>
<evidence type="ECO:0000313" key="1">
    <source>
        <dbReference type="EMBL" id="KAE9524840.1"/>
    </source>
</evidence>
<evidence type="ECO:0000313" key="2">
    <source>
        <dbReference type="Proteomes" id="UP000475862"/>
    </source>
</evidence>